<dbReference type="KEGG" id="pfy:PFICI_01392"/>
<proteinExistence type="predicted"/>
<dbReference type="RefSeq" id="XP_007828164.1">
    <property type="nucleotide sequence ID" value="XM_007829973.1"/>
</dbReference>
<accession>W3XNK6</accession>
<feature type="compositionally biased region" description="Basic and acidic residues" evidence="1">
    <location>
        <begin position="158"/>
        <end position="176"/>
    </location>
</feature>
<feature type="compositionally biased region" description="Polar residues" evidence="1">
    <location>
        <begin position="125"/>
        <end position="134"/>
    </location>
</feature>
<feature type="region of interest" description="Disordered" evidence="1">
    <location>
        <begin position="115"/>
        <end position="194"/>
    </location>
</feature>
<dbReference type="HOGENOM" id="CLU_525900_0_0_1"/>
<dbReference type="AlphaFoldDB" id="W3XNK6"/>
<dbReference type="EMBL" id="KI912109">
    <property type="protein sequence ID" value="ETS87564.1"/>
    <property type="molecule type" value="Genomic_DNA"/>
</dbReference>
<dbReference type="InParanoid" id="W3XNK6"/>
<evidence type="ECO:0000313" key="3">
    <source>
        <dbReference type="Proteomes" id="UP000030651"/>
    </source>
</evidence>
<evidence type="ECO:0000256" key="1">
    <source>
        <dbReference type="SAM" id="MobiDB-lite"/>
    </source>
</evidence>
<feature type="compositionally biased region" description="Acidic residues" evidence="1">
    <location>
        <begin position="138"/>
        <end position="151"/>
    </location>
</feature>
<keyword evidence="3" id="KW-1185">Reference proteome</keyword>
<reference evidence="3" key="1">
    <citation type="journal article" date="2015" name="BMC Genomics">
        <title>Genomic and transcriptomic analysis of the endophytic fungus Pestalotiopsis fici reveals its lifestyle and high potential for synthesis of natural products.</title>
        <authorList>
            <person name="Wang X."/>
            <person name="Zhang X."/>
            <person name="Liu L."/>
            <person name="Xiang M."/>
            <person name="Wang W."/>
            <person name="Sun X."/>
            <person name="Che Y."/>
            <person name="Guo L."/>
            <person name="Liu G."/>
            <person name="Guo L."/>
            <person name="Wang C."/>
            <person name="Yin W.B."/>
            <person name="Stadler M."/>
            <person name="Zhang X."/>
            <person name="Liu X."/>
        </authorList>
    </citation>
    <scope>NUCLEOTIDE SEQUENCE [LARGE SCALE GENOMIC DNA]</scope>
    <source>
        <strain evidence="3">W106-1 / CGMCC3.15140</strain>
    </source>
</reference>
<sequence length="518" mass="59369">MDLLDKIITVDLLDRVELIFTHDLVPIIAISVATYAFACWRDLQSTKKTAVANRVRRPGKSWRVQEQVLRGRANHDQNKNTKGAVHIGGEPLRQVSVLHDRAMHLFGEVGKEWKDDTKTEEIAPQSVTGPTAATPSVESEEKEDIVEDELGNDSSGEEVPKDPQLGEHSPSDRELQDDQDQPETIEEEGGEGRELAIDTELGLFQSARPRVSAYIDKGREHLRKAGSWFGLPEPHSPLNVLRKASRLEWALFMGLKDVTKSGVMSSADTIAERVKPSPQADLGRRAAFAHLDSLDWEEVLRANAYRMDEKEYYSLEDSIMAFLGYQGPTKFPQRPVTKQRTWPTPRERFAEGKRRRSSLMSTLTEEDIDDDILLDDLEETPAAIWEEHISVVKKRNESNQETWLSRDEKYKLRSRRLGLLRMVQEERVQEAQGELGKEKGETLALLTQADNIARLARKHVNFLNHAYGKALERESMSDDNIRYWENFGTGHEMDHFPEELRKRILRDDLDRKRRFRST</sequence>
<name>W3XNK6_PESFW</name>
<evidence type="ECO:0000313" key="2">
    <source>
        <dbReference type="EMBL" id="ETS87564.1"/>
    </source>
</evidence>
<feature type="compositionally biased region" description="Acidic residues" evidence="1">
    <location>
        <begin position="177"/>
        <end position="189"/>
    </location>
</feature>
<organism evidence="2 3">
    <name type="scientific">Pestalotiopsis fici (strain W106-1 / CGMCC3.15140)</name>
    <dbReference type="NCBI Taxonomy" id="1229662"/>
    <lineage>
        <taxon>Eukaryota</taxon>
        <taxon>Fungi</taxon>
        <taxon>Dikarya</taxon>
        <taxon>Ascomycota</taxon>
        <taxon>Pezizomycotina</taxon>
        <taxon>Sordariomycetes</taxon>
        <taxon>Xylariomycetidae</taxon>
        <taxon>Amphisphaeriales</taxon>
        <taxon>Sporocadaceae</taxon>
        <taxon>Pestalotiopsis</taxon>
    </lineage>
</organism>
<gene>
    <name evidence="2" type="ORF">PFICI_01392</name>
</gene>
<protein>
    <submittedName>
        <fullName evidence="2">Uncharacterized protein</fullName>
    </submittedName>
</protein>
<dbReference type="GeneID" id="19266405"/>
<dbReference type="Proteomes" id="UP000030651">
    <property type="component" value="Unassembled WGS sequence"/>
</dbReference>
<dbReference type="OrthoDB" id="4777285at2759"/>